<dbReference type="GO" id="GO:0070043">
    <property type="term" value="F:rRNA (guanine-N7-)-methyltransferase activity"/>
    <property type="evidence" value="ECO:0007669"/>
    <property type="project" value="TreeGrafter"/>
</dbReference>
<accession>A0A1I4DVD4</accession>
<evidence type="ECO:0000259" key="4">
    <source>
        <dbReference type="Pfam" id="PF22020"/>
    </source>
</evidence>
<evidence type="ECO:0000256" key="2">
    <source>
        <dbReference type="ARBA" id="ARBA00022679"/>
    </source>
</evidence>
<evidence type="ECO:0000256" key="1">
    <source>
        <dbReference type="ARBA" id="ARBA00022603"/>
    </source>
</evidence>
<dbReference type="STRING" id="1280847.SAMN04488036_103380"/>
<evidence type="ECO:0000259" key="3">
    <source>
        <dbReference type="Pfam" id="PF01170"/>
    </source>
</evidence>
<evidence type="ECO:0000313" key="5">
    <source>
        <dbReference type="EMBL" id="SFK96016.1"/>
    </source>
</evidence>
<dbReference type="Pfam" id="PF22020">
    <property type="entry name" value="RlmL_1st"/>
    <property type="match status" value="1"/>
</dbReference>
<dbReference type="PANTHER" id="PTHR47313:SF1">
    <property type="entry name" value="RIBOSOMAL RNA LARGE SUBUNIT METHYLTRANSFERASE K_L"/>
    <property type="match status" value="1"/>
</dbReference>
<dbReference type="Gene3D" id="3.30.2130.30">
    <property type="match status" value="1"/>
</dbReference>
<feature type="domain" description="RlmL ferredoxin-like" evidence="4">
    <location>
        <begin position="9"/>
        <end position="64"/>
    </location>
</feature>
<dbReference type="SUPFAM" id="SSF53335">
    <property type="entry name" value="S-adenosyl-L-methionine-dependent methyltransferases"/>
    <property type="match status" value="1"/>
</dbReference>
<dbReference type="PROSITE" id="PS00092">
    <property type="entry name" value="N6_MTASE"/>
    <property type="match status" value="1"/>
</dbReference>
<dbReference type="InterPro" id="IPR029063">
    <property type="entry name" value="SAM-dependent_MTases_sf"/>
</dbReference>
<keyword evidence="1 5" id="KW-0489">Methyltransferase</keyword>
<feature type="domain" description="Ribosomal RNA large subunit methyltransferase K/L-like methyltransferase" evidence="3">
    <location>
        <begin position="161"/>
        <end position="342"/>
    </location>
</feature>
<dbReference type="InterPro" id="IPR000241">
    <property type="entry name" value="RlmKL-like_Mtase"/>
</dbReference>
<organism evidence="5 6">
    <name type="scientific">Shimia haliotis</name>
    <dbReference type="NCBI Taxonomy" id="1280847"/>
    <lineage>
        <taxon>Bacteria</taxon>
        <taxon>Pseudomonadati</taxon>
        <taxon>Pseudomonadota</taxon>
        <taxon>Alphaproteobacteria</taxon>
        <taxon>Rhodobacterales</taxon>
        <taxon>Roseobacteraceae</taxon>
    </lineage>
</organism>
<sequence length="369" mass="39660">MTQAPPKFEIFVVTAPGLEKPLAAEMREAGFKKPKMMPGGVRFRGNWNDVMRANLTLRGAIRVLARVGSFQTMHLNQLEGLTSDLPWLSFLDRDVAVKVEVVTQQSKIYHAGAAKERIEKGLRAAIDIPTSDDAPVTLKTRIDNNMVTFSLDTSGESLHKRGFKAAVAKAPLRETMAAMFLRQMGFDGSQTVVDPMCGSGTFVIEAAEMAAGLLPGRERGFAFQHLATFDAEAWAEMRSTTAQPTDARFYGSDKDAGAVRMSGDNAVRSGVAELCQFAQTSVGDLVPPEGAPGIVIVNPPYGSRIGDKKPLFALHATLGRTLKERFAGWQVGLVTSDSGLAKSTGLPLKAEFAPVAHGGLTVKLHSCTL</sequence>
<evidence type="ECO:0000313" key="6">
    <source>
        <dbReference type="Proteomes" id="UP000198851"/>
    </source>
</evidence>
<dbReference type="GO" id="GO:0008990">
    <property type="term" value="F:rRNA (guanine-N2-)-methyltransferase activity"/>
    <property type="evidence" value="ECO:0007669"/>
    <property type="project" value="TreeGrafter"/>
</dbReference>
<dbReference type="CDD" id="cd11715">
    <property type="entry name" value="THUMP_AdoMetMT"/>
    <property type="match status" value="1"/>
</dbReference>
<keyword evidence="6" id="KW-1185">Reference proteome</keyword>
<dbReference type="PANTHER" id="PTHR47313">
    <property type="entry name" value="RIBOSOMAL RNA LARGE SUBUNIT METHYLTRANSFERASE K/L"/>
    <property type="match status" value="1"/>
</dbReference>
<dbReference type="Gene3D" id="3.40.50.150">
    <property type="entry name" value="Vaccinia Virus protein VP39"/>
    <property type="match status" value="1"/>
</dbReference>
<dbReference type="Pfam" id="PF01170">
    <property type="entry name" value="UPF0020"/>
    <property type="match status" value="1"/>
</dbReference>
<dbReference type="InterPro" id="IPR054170">
    <property type="entry name" value="RlmL_1st"/>
</dbReference>
<proteinExistence type="predicted"/>
<dbReference type="OrthoDB" id="9809404at2"/>
<dbReference type="AlphaFoldDB" id="A0A1I4DVD4"/>
<dbReference type="Proteomes" id="UP000198851">
    <property type="component" value="Unassembled WGS sequence"/>
</dbReference>
<dbReference type="GO" id="GO:0003676">
    <property type="term" value="F:nucleic acid binding"/>
    <property type="evidence" value="ECO:0007669"/>
    <property type="project" value="InterPro"/>
</dbReference>
<dbReference type="PROSITE" id="PS01261">
    <property type="entry name" value="UPF0020"/>
    <property type="match status" value="1"/>
</dbReference>
<dbReference type="EMBL" id="FOSZ01000003">
    <property type="protein sequence ID" value="SFK96016.1"/>
    <property type="molecule type" value="Genomic_DNA"/>
</dbReference>
<name>A0A1I4DVD4_9RHOB</name>
<dbReference type="InterPro" id="IPR053943">
    <property type="entry name" value="RlmKL-like_Mtase_CS"/>
</dbReference>
<reference evidence="6" key="1">
    <citation type="submission" date="2016-10" db="EMBL/GenBank/DDBJ databases">
        <authorList>
            <person name="Varghese N."/>
            <person name="Submissions S."/>
        </authorList>
    </citation>
    <scope>NUCLEOTIDE SEQUENCE [LARGE SCALE GENOMIC DNA]</scope>
    <source>
        <strain evidence="6">DSM 28453</strain>
    </source>
</reference>
<dbReference type="InterPro" id="IPR002052">
    <property type="entry name" value="DNA_methylase_N6_adenine_CS"/>
</dbReference>
<dbReference type="PRINTS" id="PR00507">
    <property type="entry name" value="N12N6MTFRASE"/>
</dbReference>
<dbReference type="RefSeq" id="WP_093323388.1">
    <property type="nucleotide sequence ID" value="NZ_FOSZ01000003.1"/>
</dbReference>
<protein>
    <submittedName>
        <fullName evidence="5">Putative N6-adenine-specific DNA methylase</fullName>
    </submittedName>
</protein>
<gene>
    <name evidence="5" type="ORF">SAMN04488036_103380</name>
</gene>
<keyword evidence="2" id="KW-0808">Transferase</keyword>